<name>A0A221K0I4_9RHOB</name>
<keyword evidence="1" id="KW-0560">Oxidoreductase</keyword>
<dbReference type="InterPro" id="IPR029045">
    <property type="entry name" value="ClpP/crotonase-like_dom_sf"/>
</dbReference>
<dbReference type="STRING" id="1402135.SAMN05444149_101753"/>
<gene>
    <name evidence="1" type="primary">fadB</name>
    <name evidence="1" type="ORF">SULPSESMR1_01522</name>
</gene>
<evidence type="ECO:0000313" key="1">
    <source>
        <dbReference type="EMBL" id="ASM72337.1"/>
    </source>
</evidence>
<proteinExistence type="predicted"/>
<dbReference type="CDD" id="cd06558">
    <property type="entry name" value="crotonase-like"/>
    <property type="match status" value="1"/>
</dbReference>
<sequence length="251" mass="26767">MMADQSWITQKDHGNGIRELVLERAPVNALDPKILMGFQDVMNDLSSDDNVRSIVLSSGCKVFSAGLNLKKARHFDEDDQRAIVNGLNQGFMALFASPKPVICAINGPAIAGGLFFVLASDHRIAVPHAQFGLAEVRVGVGFPAGPLGIARAMLDANMTRRMMMRGQPIDVHAALAAGLVDEIVASEDLAQAAMDAARDFAQIPPQAYAAVKSQLRADTIARIAQAVAVETAADLPWYTDETAAAMARMIG</sequence>
<dbReference type="EMBL" id="CP022415">
    <property type="protein sequence ID" value="ASM72337.1"/>
    <property type="molecule type" value="Genomic_DNA"/>
</dbReference>
<keyword evidence="2" id="KW-1185">Reference proteome</keyword>
<reference evidence="1 2" key="1">
    <citation type="submission" date="2017-07" db="EMBL/GenBank/DDBJ databases">
        <title>Genome Sequence of Sulfitobacter pseudonitzschiae Strain SMR1 Isolated from a culture of the Diatom Skeletonema marinoi.</title>
        <authorList>
            <person name="Topel M."/>
            <person name="Pinder M.I.M."/>
            <person name="Johansson O.N."/>
            <person name="Kourtchenko O."/>
            <person name="Godhe A."/>
            <person name="Clarke A.K."/>
        </authorList>
    </citation>
    <scope>NUCLEOTIDE SEQUENCE [LARGE SCALE GENOMIC DNA]</scope>
    <source>
        <strain evidence="1 2">SMR1</strain>
    </source>
</reference>
<dbReference type="PANTHER" id="PTHR11941:SF54">
    <property type="entry name" value="ENOYL-COA HYDRATASE, MITOCHONDRIAL"/>
    <property type="match status" value="1"/>
</dbReference>
<dbReference type="AlphaFoldDB" id="A0A221K0I4"/>
<evidence type="ECO:0000313" key="2">
    <source>
        <dbReference type="Proteomes" id="UP000199754"/>
    </source>
</evidence>
<dbReference type="GO" id="GO:0006635">
    <property type="term" value="P:fatty acid beta-oxidation"/>
    <property type="evidence" value="ECO:0007669"/>
    <property type="project" value="TreeGrafter"/>
</dbReference>
<dbReference type="Pfam" id="PF00378">
    <property type="entry name" value="ECH_1"/>
    <property type="match status" value="1"/>
</dbReference>
<dbReference type="PANTHER" id="PTHR11941">
    <property type="entry name" value="ENOYL-COA HYDRATASE-RELATED"/>
    <property type="match status" value="1"/>
</dbReference>
<dbReference type="InterPro" id="IPR001753">
    <property type="entry name" value="Enoyl-CoA_hydra/iso"/>
</dbReference>
<protein>
    <submittedName>
        <fullName evidence="1">Multifunctional fatty acid oxidation complex subunit alpha</fullName>
        <ecNumber evidence="1">1.1.1.35</ecNumber>
    </submittedName>
</protein>
<dbReference type="Gene3D" id="3.90.226.10">
    <property type="entry name" value="2-enoyl-CoA Hydratase, Chain A, domain 1"/>
    <property type="match status" value="1"/>
</dbReference>
<dbReference type="SUPFAM" id="SSF52096">
    <property type="entry name" value="ClpP/crotonase"/>
    <property type="match status" value="1"/>
</dbReference>
<dbReference type="GO" id="GO:0003857">
    <property type="term" value="F:(3S)-3-hydroxyacyl-CoA dehydrogenase (NAD+) activity"/>
    <property type="evidence" value="ECO:0007669"/>
    <property type="project" value="UniProtKB-EC"/>
</dbReference>
<accession>A0A221K0I4</accession>
<dbReference type="KEGG" id="spse:SULPSESMR1_01522"/>
<dbReference type="EC" id="1.1.1.35" evidence="1"/>
<organism evidence="1 2">
    <name type="scientific">Pseudosulfitobacter pseudonitzschiae</name>
    <dbReference type="NCBI Taxonomy" id="1402135"/>
    <lineage>
        <taxon>Bacteria</taxon>
        <taxon>Pseudomonadati</taxon>
        <taxon>Pseudomonadota</taxon>
        <taxon>Alphaproteobacteria</taxon>
        <taxon>Rhodobacterales</taxon>
        <taxon>Roseobacteraceae</taxon>
        <taxon>Pseudosulfitobacter</taxon>
    </lineage>
</organism>
<dbReference type="Proteomes" id="UP000199754">
    <property type="component" value="Chromosome"/>
</dbReference>